<organism evidence="2 3">
    <name type="scientific">Obba rivulosa</name>
    <dbReference type="NCBI Taxonomy" id="1052685"/>
    <lineage>
        <taxon>Eukaryota</taxon>
        <taxon>Fungi</taxon>
        <taxon>Dikarya</taxon>
        <taxon>Basidiomycota</taxon>
        <taxon>Agaricomycotina</taxon>
        <taxon>Agaricomycetes</taxon>
        <taxon>Polyporales</taxon>
        <taxon>Gelatoporiaceae</taxon>
        <taxon>Obba</taxon>
    </lineage>
</organism>
<feature type="compositionally biased region" description="Acidic residues" evidence="1">
    <location>
        <begin position="753"/>
        <end position="767"/>
    </location>
</feature>
<dbReference type="PANTHER" id="PTHR22684:SF0">
    <property type="entry name" value="RIBOSOME QUALITY CONTROL COMPLEX SUBUNIT TCF25"/>
    <property type="match status" value="1"/>
</dbReference>
<dbReference type="PANTHER" id="PTHR22684">
    <property type="entry name" value="NULP1-RELATED"/>
    <property type="match status" value="1"/>
</dbReference>
<dbReference type="InterPro" id="IPR006994">
    <property type="entry name" value="TCF25/Rqc1"/>
</dbReference>
<dbReference type="EMBL" id="KV722477">
    <property type="protein sequence ID" value="OCH87673.1"/>
    <property type="molecule type" value="Genomic_DNA"/>
</dbReference>
<feature type="region of interest" description="Disordered" evidence="1">
    <location>
        <begin position="740"/>
        <end position="771"/>
    </location>
</feature>
<dbReference type="OrthoDB" id="205993at2759"/>
<reference evidence="2 3" key="1">
    <citation type="submission" date="2016-07" db="EMBL/GenBank/DDBJ databases">
        <title>Draft genome of the white-rot fungus Obba rivulosa 3A-2.</title>
        <authorList>
            <consortium name="DOE Joint Genome Institute"/>
            <person name="Miettinen O."/>
            <person name="Riley R."/>
            <person name="Acob R."/>
            <person name="Barry K."/>
            <person name="Cullen D."/>
            <person name="De Vries R."/>
            <person name="Hainaut M."/>
            <person name="Hatakka A."/>
            <person name="Henrissat B."/>
            <person name="Hilden K."/>
            <person name="Kuo R."/>
            <person name="Labutti K."/>
            <person name="Lipzen A."/>
            <person name="Makela M.R."/>
            <person name="Sandor L."/>
            <person name="Spatafora J.W."/>
            <person name="Grigoriev I.V."/>
            <person name="Hibbett D.S."/>
        </authorList>
    </citation>
    <scope>NUCLEOTIDE SEQUENCE [LARGE SCALE GENOMIC DNA]</scope>
    <source>
        <strain evidence="2 3">3A-2</strain>
    </source>
</reference>
<name>A0A8E2DM81_9APHY</name>
<feature type="compositionally biased region" description="Low complexity" evidence="1">
    <location>
        <begin position="740"/>
        <end position="750"/>
    </location>
</feature>
<dbReference type="Pfam" id="PF04910">
    <property type="entry name" value="Tcf25"/>
    <property type="match status" value="1"/>
</dbReference>
<dbReference type="AlphaFoldDB" id="A0A8E2DM81"/>
<evidence type="ECO:0000313" key="2">
    <source>
        <dbReference type="EMBL" id="OCH87673.1"/>
    </source>
</evidence>
<evidence type="ECO:0000313" key="3">
    <source>
        <dbReference type="Proteomes" id="UP000250043"/>
    </source>
</evidence>
<gene>
    <name evidence="2" type="ORF">OBBRIDRAFT_735765</name>
</gene>
<proteinExistence type="predicted"/>
<dbReference type="Proteomes" id="UP000250043">
    <property type="component" value="Unassembled WGS sequence"/>
</dbReference>
<feature type="region of interest" description="Disordered" evidence="1">
    <location>
        <begin position="52"/>
        <end position="134"/>
    </location>
</feature>
<feature type="compositionally biased region" description="Basic residues" evidence="1">
    <location>
        <begin position="119"/>
        <end position="131"/>
    </location>
</feature>
<feature type="region of interest" description="Disordered" evidence="1">
    <location>
        <begin position="1"/>
        <end position="39"/>
    </location>
</feature>
<accession>A0A8E2DM81</accession>
<dbReference type="GO" id="GO:1990116">
    <property type="term" value="P:ribosome-associated ubiquitin-dependent protein catabolic process"/>
    <property type="evidence" value="ECO:0007669"/>
    <property type="project" value="TreeGrafter"/>
</dbReference>
<feature type="compositionally biased region" description="Polar residues" evidence="1">
    <location>
        <begin position="218"/>
        <end position="228"/>
    </location>
</feature>
<sequence length="809" mass="90151">MPPRLNKRQLREQEELQALEVSHDTSHEEESEGDVEILKRPAATGFAALINIIDSDSESEEEAITSRSSKSKKAREPFHQKKKKKASSVVTPVSPPVQQPKDKPLKAGDSSPAPGPSKKERKALKKQKVKEKKNDIDEVDRVLAELSVKHPEFQQAAAANASSPAARSASQGLAVLLSVSLQHLDSEAEMRKFFGAKVVSAAKSSAAGSSSPRRVATAQRSHLTNPQPTWFPAQMREGLSVRQYTEEEVGQMRTRHGWDPLLGEKIWTVEYSKKYRGVTLAFMQTVMSGDPEGFNQLQRVLPYHADTLLQLSEVYHHREEHSTAADFVDRALFAYERAFVGSFNFTSGNNRLDFDRVENRPFFLGLHRQLADLQRRGCVRTAFEFGRLLYALDPWTDPHGALLHLDYLAIKAGMHDWLLRLWDLFTAQPEGSYRSRLQVTALPGWSYARALALYVEEESKGDKMHEKSTSALKEAILAFPSVVPLLADKADIALSSAVRGHSAFRIHTDASSLSTRVEAIAHLLSHIYVQRSFSLWKTSSRSAWFAQTVESISSSSLSQPSARRVLFDSLFTSPVLAHSVYRHAIVNEASCRRLFPFIPREVTNAKHLACDPLPPPTRVNEYDAEFFKGAEDALALRPKSRKATERMLERLIPDPVFRRQLQAFWEARPAFAQRFPGGILQFAQIAGQLPEEVLEDLLIAEVAGGEGDHGMPGQMPDMQMLAQELGDDEDLGAEPANVAAAPALVQPTAARQEDDEEEEDEEEEEDVAPLPVRILRNVFHRFWGGGAAAEESSDDENRNHGLQDQGGVD</sequence>
<feature type="region of interest" description="Disordered" evidence="1">
    <location>
        <begin position="787"/>
        <end position="809"/>
    </location>
</feature>
<protein>
    <submittedName>
        <fullName evidence="2">DUF654-domain-containing protein</fullName>
    </submittedName>
</protein>
<evidence type="ECO:0000256" key="1">
    <source>
        <dbReference type="SAM" id="MobiDB-lite"/>
    </source>
</evidence>
<keyword evidence="3" id="KW-1185">Reference proteome</keyword>
<dbReference type="GO" id="GO:0072344">
    <property type="term" value="P:rescue of stalled ribosome"/>
    <property type="evidence" value="ECO:0007669"/>
    <property type="project" value="TreeGrafter"/>
</dbReference>
<feature type="region of interest" description="Disordered" evidence="1">
    <location>
        <begin position="205"/>
        <end position="231"/>
    </location>
</feature>
<dbReference type="GO" id="GO:1990112">
    <property type="term" value="C:RQC complex"/>
    <property type="evidence" value="ECO:0007669"/>
    <property type="project" value="TreeGrafter"/>
</dbReference>